<evidence type="ECO:0000313" key="2">
    <source>
        <dbReference type="Proteomes" id="UP000433483"/>
    </source>
</evidence>
<reference evidence="1 2" key="1">
    <citation type="submission" date="2018-08" db="EMBL/GenBank/DDBJ databases">
        <title>Genomic investigation of the strawberry pathogen Phytophthora fragariae indicates pathogenicity is determined by transcriptional variation in three key races.</title>
        <authorList>
            <person name="Adams T.M."/>
            <person name="Armitage A.D."/>
            <person name="Sobczyk M.K."/>
            <person name="Bates H.J."/>
            <person name="Dunwell J.M."/>
            <person name="Nellist C.F."/>
            <person name="Harrison R.J."/>
        </authorList>
    </citation>
    <scope>NUCLEOTIDE SEQUENCE [LARGE SCALE GENOMIC DNA]</scope>
    <source>
        <strain evidence="1 2">NOV-27</strain>
    </source>
</reference>
<name>A0A6A3Y5J8_9STRA</name>
<proteinExistence type="predicted"/>
<comment type="caution">
    <text evidence="1">The sequence shown here is derived from an EMBL/GenBank/DDBJ whole genome shotgun (WGS) entry which is preliminary data.</text>
</comment>
<dbReference type="Proteomes" id="UP000433483">
    <property type="component" value="Unassembled WGS sequence"/>
</dbReference>
<protein>
    <submittedName>
        <fullName evidence="1">Uncharacterized protein</fullName>
    </submittedName>
</protein>
<gene>
    <name evidence="1" type="ORF">PF005_g10549</name>
</gene>
<dbReference type="EMBL" id="QXGB01000504">
    <property type="protein sequence ID" value="KAE9212544.1"/>
    <property type="molecule type" value="Genomic_DNA"/>
</dbReference>
<accession>A0A6A3Y5J8</accession>
<dbReference type="AlphaFoldDB" id="A0A6A3Y5J8"/>
<evidence type="ECO:0000313" key="1">
    <source>
        <dbReference type="EMBL" id="KAE9212544.1"/>
    </source>
</evidence>
<organism evidence="1 2">
    <name type="scientific">Phytophthora fragariae</name>
    <dbReference type="NCBI Taxonomy" id="53985"/>
    <lineage>
        <taxon>Eukaryota</taxon>
        <taxon>Sar</taxon>
        <taxon>Stramenopiles</taxon>
        <taxon>Oomycota</taxon>
        <taxon>Peronosporomycetes</taxon>
        <taxon>Peronosporales</taxon>
        <taxon>Peronosporaceae</taxon>
        <taxon>Phytophthora</taxon>
    </lineage>
</organism>
<sequence length="97" mass="9942">MPATDFLTVFQSVGRSLELPSSSTTVISADTDRSVKRTSICGSSPPNAVSSREATKSCIAAGPLASKALPESRPMCLVVVPCAVCPDLSSEGDIATI</sequence>
<keyword evidence="2" id="KW-1185">Reference proteome</keyword>